<dbReference type="Pfam" id="PF00955">
    <property type="entry name" value="HCO3_cotransp"/>
    <property type="match status" value="1"/>
</dbReference>
<evidence type="ECO:0000256" key="1">
    <source>
        <dbReference type="ARBA" id="ARBA00004554"/>
    </source>
</evidence>
<dbReference type="SUPFAM" id="SSF55804">
    <property type="entry name" value="Phoshotransferase/anion transport protein"/>
    <property type="match status" value="1"/>
</dbReference>
<evidence type="ECO:0000256" key="7">
    <source>
        <dbReference type="ARBA" id="ARBA00023065"/>
    </source>
</evidence>
<dbReference type="InterPro" id="IPR003024">
    <property type="entry name" value="Na/HCO3_transpt"/>
</dbReference>
<evidence type="ECO:0000256" key="10">
    <source>
        <dbReference type="SAM" id="MobiDB-lite"/>
    </source>
</evidence>
<accession>A0A674NVH5</accession>
<keyword evidence="3 9" id="KW-0813">Transport</keyword>
<feature type="transmembrane region" description="Helical" evidence="9">
    <location>
        <begin position="806"/>
        <end position="825"/>
    </location>
</feature>
<feature type="transmembrane region" description="Helical" evidence="9">
    <location>
        <begin position="592"/>
        <end position="615"/>
    </location>
</feature>
<dbReference type="PRINTS" id="PR01232">
    <property type="entry name" value="NAHCO3TRSPRT"/>
</dbReference>
<reference evidence="13 14" key="1">
    <citation type="journal article" date="2011" name="Genome Biol. Evol.">
        <title>Integration of the genetic map and genome assembly of fugu facilitates insights into distinct features of genome evolution in teleosts and mammals.</title>
        <authorList>
            <person name="Kai W."/>
            <person name="Kikuchi K."/>
            <person name="Tohari S."/>
            <person name="Chew A.K."/>
            <person name="Tay A."/>
            <person name="Fujiwara A."/>
            <person name="Hosoya S."/>
            <person name="Suetake H."/>
            <person name="Naruse K."/>
            <person name="Brenner S."/>
            <person name="Suzuki Y."/>
            <person name="Venkatesh B."/>
        </authorList>
    </citation>
    <scope>NUCLEOTIDE SEQUENCE [LARGE SCALE GENOMIC DNA]</scope>
</reference>
<feature type="region of interest" description="Disordered" evidence="10">
    <location>
        <begin position="291"/>
        <end position="310"/>
    </location>
</feature>
<dbReference type="AlphaFoldDB" id="A0A674NVH5"/>
<feature type="transmembrane region" description="Helical" evidence="9">
    <location>
        <begin position="758"/>
        <end position="776"/>
    </location>
</feature>
<evidence type="ECO:0000259" key="12">
    <source>
        <dbReference type="Pfam" id="PF07565"/>
    </source>
</evidence>
<dbReference type="InterPro" id="IPR016152">
    <property type="entry name" value="PTrfase/Anion_transptr"/>
</dbReference>
<sequence>MSITSLNLSLQRNDDEAVVDRRGTRCQQGTNFEQEDLEGHRTLYIGVHVPLGSTKRRRSHRKHRHHGNKYRRRSSDRTPTLVEGRESPVYDTPSQRVQFLLGAEDDDEEHIPHDLFTEMDEICVRDGEDSEWRESARWLKFEEDVEDGGERWSKPYVATLSLHSLFELRSCIFSGTVLLDMRANTIEEIADMVLDHQEIYSPIGNELRKKVRETLLKHHHHQNQKKLANRLPIVRSIADMGRRASELHLDKNGEEPKHHYWKELRSDGNVCIWSPSVDRVLSFVAHPDQMTSSQSQLAGPEGKAEQSKDNSFVDFSKVKPCRPMTSNLQRLNELSFWEISHLINIEHYGGYFKRSVLSFQIDLHFMKKIPAGAEACNVLVGEADFLNRPMVAFVRLSPAVLLSGLAEVPITTRFLFLLLGPSGRGPQYHEIGRSMATLMTDEKRKKSNLLPNGLVEGEEEEEPGGHGGPELQRTGRWFGGLFLDIKRKFPHYLSDYTDACNLQCVASFLFLYCACMSPVITFGGLLGEATEGRISAIESLFGASLTGIAYSLFAGQPLTILGSTGPVLVFEKILFKFCKEYGLSYLSLRTCIGLWTAFLCILLVATDASSLVCYITRFTEEAFASLICIIFIYEALEKLIYLDKYYPFNRNNNLDKLTTYSCSCFEPSDPTNGTLKYWEMNNVTVSEIYWEALEVKDCVEKRGEFVGSACGPKGPYVPDVLFWCVILFFSTVIMSAFLKGFKFSNYFPTKVRSVISDFAVFFTIVTMVLVDYSLGIPSPKLKVPSVFKPTRDDRGWFINPLGPNPWWTAVITVVPALLCTILIFMDQQITAVIINRKEHKLKKGCGYHLDLFMVGLMLGVCSLMGLPWFVAATVLSITHVNSLKLESECSAPGEQPKFLGIREQRLTGLMIFTLMGSSVFMTSVLQFIPMPVLYGVFLYMGASSLKGIQFFDRLTLFGMPAKHQPDFIYLRHVPLRKVHLFTIIQLSCLILLWIIKTSRAAIVFPMMVLALVFIRKLLDCIFTKRELSWLDDLMPESKKKKLEDAEEVTSLTVETSLPHIDVSSH</sequence>
<proteinExistence type="inferred from homology"/>
<dbReference type="GO" id="GO:0008509">
    <property type="term" value="F:monoatomic anion transmembrane transporter activity"/>
    <property type="evidence" value="ECO:0007669"/>
    <property type="project" value="InterPro"/>
</dbReference>
<dbReference type="FunFam" id="1.10.287.570:FF:000001">
    <property type="entry name" value="Anion exchange protein"/>
    <property type="match status" value="1"/>
</dbReference>
<feature type="transmembrane region" description="Helical" evidence="9">
    <location>
        <begin position="505"/>
        <end position="527"/>
    </location>
</feature>
<feature type="transmembrane region" description="Helical" evidence="9">
    <location>
        <begin position="909"/>
        <end position="939"/>
    </location>
</feature>
<keyword evidence="7 9" id="KW-0406">Ion transport</keyword>
<dbReference type="InterPro" id="IPR011531">
    <property type="entry name" value="HCO3_transpt-like_TM_dom"/>
</dbReference>
<evidence type="ECO:0000256" key="6">
    <source>
        <dbReference type="ARBA" id="ARBA00022989"/>
    </source>
</evidence>
<dbReference type="PANTHER" id="PTHR11453:SF32">
    <property type="entry name" value="SODIUM-DRIVEN CHLORIDE BICARBONATE EXCHANGER"/>
    <property type="match status" value="1"/>
</dbReference>
<feature type="transmembrane region" description="Helical" evidence="9">
    <location>
        <begin position="720"/>
        <end position="738"/>
    </location>
</feature>
<feature type="region of interest" description="Disordered" evidence="10">
    <location>
        <begin position="54"/>
        <end position="89"/>
    </location>
</feature>
<feature type="transmembrane region" description="Helical" evidence="9">
    <location>
        <begin position="622"/>
        <end position="641"/>
    </location>
</feature>
<comment type="subcellular location">
    <subcellularLocation>
        <location evidence="1">Basolateral cell membrane</location>
        <topology evidence="1">Multi-pass membrane protein</topology>
    </subcellularLocation>
    <subcellularLocation>
        <location evidence="9">Membrane</location>
        <topology evidence="9">Multi-pass membrane protein</topology>
    </subcellularLocation>
</comment>
<evidence type="ECO:0000256" key="3">
    <source>
        <dbReference type="ARBA" id="ARBA00022448"/>
    </source>
</evidence>
<evidence type="ECO:0000259" key="11">
    <source>
        <dbReference type="Pfam" id="PF00955"/>
    </source>
</evidence>
<feature type="domain" description="Band 3 cytoplasmic" evidence="12">
    <location>
        <begin position="113"/>
        <end position="443"/>
    </location>
</feature>
<feature type="compositionally biased region" description="Basic residues" evidence="10">
    <location>
        <begin position="54"/>
        <end position="74"/>
    </location>
</feature>
<evidence type="ECO:0000256" key="2">
    <source>
        <dbReference type="ARBA" id="ARBA00010993"/>
    </source>
</evidence>
<reference evidence="13" key="3">
    <citation type="submission" date="2025-09" db="UniProtKB">
        <authorList>
            <consortium name="Ensembl"/>
        </authorList>
    </citation>
    <scope>IDENTIFICATION</scope>
</reference>
<dbReference type="PANTHER" id="PTHR11453">
    <property type="entry name" value="ANION EXCHANGE PROTEIN"/>
    <property type="match status" value="1"/>
</dbReference>
<evidence type="ECO:0000256" key="4">
    <source>
        <dbReference type="ARBA" id="ARBA00022475"/>
    </source>
</evidence>
<keyword evidence="5 9" id="KW-0812">Transmembrane</keyword>
<organism evidence="13 14">
    <name type="scientific">Takifugu rubripes</name>
    <name type="common">Japanese pufferfish</name>
    <name type="synonym">Fugu rubripes</name>
    <dbReference type="NCBI Taxonomy" id="31033"/>
    <lineage>
        <taxon>Eukaryota</taxon>
        <taxon>Metazoa</taxon>
        <taxon>Chordata</taxon>
        <taxon>Craniata</taxon>
        <taxon>Vertebrata</taxon>
        <taxon>Euteleostomi</taxon>
        <taxon>Actinopterygii</taxon>
        <taxon>Neopterygii</taxon>
        <taxon>Teleostei</taxon>
        <taxon>Neoteleostei</taxon>
        <taxon>Acanthomorphata</taxon>
        <taxon>Eupercaria</taxon>
        <taxon>Tetraodontiformes</taxon>
        <taxon>Tetradontoidea</taxon>
        <taxon>Tetraodontidae</taxon>
        <taxon>Takifugu</taxon>
    </lineage>
</organism>
<dbReference type="PRINTS" id="PR01231">
    <property type="entry name" value="HCO3TRNSPORT"/>
</dbReference>
<evidence type="ECO:0000256" key="8">
    <source>
        <dbReference type="ARBA" id="ARBA00023136"/>
    </source>
</evidence>
<dbReference type="Pfam" id="PF07565">
    <property type="entry name" value="Band_3_cyto"/>
    <property type="match status" value="1"/>
</dbReference>
<dbReference type="InterPro" id="IPR013769">
    <property type="entry name" value="Band3_cytoplasmic_dom"/>
</dbReference>
<dbReference type="Gene3D" id="3.40.930.10">
    <property type="entry name" value="Mannitol-specific EII, Chain A"/>
    <property type="match status" value="1"/>
</dbReference>
<name>A0A674NVH5_TAKRU</name>
<protein>
    <recommendedName>
        <fullName evidence="9">Anion exchange protein</fullName>
    </recommendedName>
</protein>
<feature type="transmembrane region" description="Helical" evidence="9">
    <location>
        <begin position="534"/>
        <end position="553"/>
    </location>
</feature>
<keyword evidence="6 9" id="KW-1133">Transmembrane helix</keyword>
<keyword evidence="4" id="KW-1003">Cell membrane</keyword>
<dbReference type="Proteomes" id="UP000005226">
    <property type="component" value="Chromosome 1"/>
</dbReference>
<dbReference type="NCBIfam" id="TIGR00834">
    <property type="entry name" value="ae"/>
    <property type="match status" value="1"/>
</dbReference>
<evidence type="ECO:0000256" key="9">
    <source>
        <dbReference type="RuleBase" id="RU362035"/>
    </source>
</evidence>
<keyword evidence="14" id="KW-1185">Reference proteome</keyword>
<dbReference type="GO" id="GO:0008510">
    <property type="term" value="F:sodium:bicarbonate symporter activity"/>
    <property type="evidence" value="ECO:0007669"/>
    <property type="project" value="TreeGrafter"/>
</dbReference>
<comment type="similarity">
    <text evidence="2 9">Belongs to the anion exchanger (TC 2.A.31) family.</text>
</comment>
<reference evidence="13" key="2">
    <citation type="submission" date="2025-08" db="UniProtKB">
        <authorList>
            <consortium name="Ensembl"/>
        </authorList>
    </citation>
    <scope>IDENTIFICATION</scope>
</reference>
<evidence type="ECO:0000313" key="13">
    <source>
        <dbReference type="Ensembl" id="ENSTRUP00000077300.1"/>
    </source>
</evidence>
<dbReference type="InterPro" id="IPR003020">
    <property type="entry name" value="HCO3_transpt_euk"/>
</dbReference>
<feature type="domain" description="Bicarbonate transporter-like transmembrane" evidence="11">
    <location>
        <begin position="476"/>
        <end position="1035"/>
    </location>
</feature>
<dbReference type="Gene3D" id="1.10.287.570">
    <property type="entry name" value="Helical hairpin bin"/>
    <property type="match status" value="1"/>
</dbReference>
<evidence type="ECO:0000313" key="14">
    <source>
        <dbReference type="Proteomes" id="UP000005226"/>
    </source>
</evidence>
<feature type="transmembrane region" description="Helical" evidence="9">
    <location>
        <begin position="1001"/>
        <end position="1018"/>
    </location>
</feature>
<dbReference type="GO" id="GO:0016323">
    <property type="term" value="C:basolateral plasma membrane"/>
    <property type="evidence" value="ECO:0007669"/>
    <property type="project" value="UniProtKB-SubCell"/>
</dbReference>
<feature type="transmembrane region" description="Helical" evidence="9">
    <location>
        <begin position="978"/>
        <end position="995"/>
    </location>
</feature>
<dbReference type="GO" id="GO:0005452">
    <property type="term" value="F:solute:inorganic anion antiporter activity"/>
    <property type="evidence" value="ECO:0007669"/>
    <property type="project" value="InterPro"/>
</dbReference>
<keyword evidence="8 9" id="KW-0472">Membrane</keyword>
<dbReference type="Ensembl" id="ENSTRUT00000081422.1">
    <property type="protein sequence ID" value="ENSTRUP00000077300.1"/>
    <property type="gene ID" value="ENSTRUG00000004679.3"/>
</dbReference>
<evidence type="ECO:0000256" key="5">
    <source>
        <dbReference type="ARBA" id="ARBA00022692"/>
    </source>
</evidence>
<feature type="region of interest" description="Disordered" evidence="10">
    <location>
        <begin position="453"/>
        <end position="472"/>
    </location>
</feature>
<dbReference type="GO" id="GO:0051453">
    <property type="term" value="P:regulation of intracellular pH"/>
    <property type="evidence" value="ECO:0007669"/>
    <property type="project" value="TreeGrafter"/>
</dbReference>
<dbReference type="GeneTree" id="ENSGT00940000156972"/>
<gene>
    <name evidence="13" type="primary">slc4a10</name>
</gene>
<feature type="transmembrane region" description="Helical" evidence="9">
    <location>
        <begin position="846"/>
        <end position="870"/>
    </location>
</feature>